<dbReference type="AlphaFoldDB" id="A0A4Y2C436"/>
<accession>A0A4Y2C436</accession>
<evidence type="ECO:0000313" key="1">
    <source>
        <dbReference type="EMBL" id="GBL98507.1"/>
    </source>
</evidence>
<dbReference type="PANTHER" id="PTHR46060:SF1">
    <property type="entry name" value="MARINER MOS1 TRANSPOSASE-LIKE PROTEIN"/>
    <property type="match status" value="1"/>
</dbReference>
<name>A0A4Y2C436_ARAVE</name>
<dbReference type="InterPro" id="IPR036397">
    <property type="entry name" value="RNaseH_sf"/>
</dbReference>
<dbReference type="GO" id="GO:0003676">
    <property type="term" value="F:nucleic acid binding"/>
    <property type="evidence" value="ECO:0007669"/>
    <property type="project" value="InterPro"/>
</dbReference>
<reference evidence="1 2" key="1">
    <citation type="journal article" date="2019" name="Sci. Rep.">
        <title>Orb-weaving spider Araneus ventricosus genome elucidates the spidroin gene catalogue.</title>
        <authorList>
            <person name="Kono N."/>
            <person name="Nakamura H."/>
            <person name="Ohtoshi R."/>
            <person name="Moran D.A.P."/>
            <person name="Shinohara A."/>
            <person name="Yoshida Y."/>
            <person name="Fujiwara M."/>
            <person name="Mori M."/>
            <person name="Tomita M."/>
            <person name="Arakawa K."/>
        </authorList>
    </citation>
    <scope>NUCLEOTIDE SEQUENCE [LARGE SCALE GENOMIC DNA]</scope>
</reference>
<dbReference type="EMBL" id="BGPR01000140">
    <property type="protein sequence ID" value="GBL98507.1"/>
    <property type="molecule type" value="Genomic_DNA"/>
</dbReference>
<sequence>MRTSFTTLDVKCSKDVHRSDIRTQNHGDIRAINVTSLHYCGEHVPSQDSCECWFKRFRKRPWKEDNAVEPCPPGPPLASPLIVKRPQWAIRQDRVILFHDNASPHTTKLVNNKLKDPAWEILTHPPYSPDLAPSDLHLFRSMAHSLSQQHFRTYDDVVRWITDWFASKEAKFNWDGIHTIPDRWGNSVARNDHYFE</sequence>
<dbReference type="OrthoDB" id="616263at2759"/>
<keyword evidence="2" id="KW-1185">Reference proteome</keyword>
<gene>
    <name evidence="1" type="primary">marinerT_24</name>
    <name evidence="1" type="ORF">AVEN_111629_1</name>
</gene>
<protein>
    <submittedName>
        <fullName evidence="1">Mariner Mos1 transposase</fullName>
    </submittedName>
</protein>
<organism evidence="1 2">
    <name type="scientific">Araneus ventricosus</name>
    <name type="common">Orbweaver spider</name>
    <name type="synonym">Epeira ventricosa</name>
    <dbReference type="NCBI Taxonomy" id="182803"/>
    <lineage>
        <taxon>Eukaryota</taxon>
        <taxon>Metazoa</taxon>
        <taxon>Ecdysozoa</taxon>
        <taxon>Arthropoda</taxon>
        <taxon>Chelicerata</taxon>
        <taxon>Arachnida</taxon>
        <taxon>Araneae</taxon>
        <taxon>Araneomorphae</taxon>
        <taxon>Entelegynae</taxon>
        <taxon>Araneoidea</taxon>
        <taxon>Araneidae</taxon>
        <taxon>Araneus</taxon>
    </lineage>
</organism>
<dbReference type="InterPro" id="IPR052709">
    <property type="entry name" value="Transposase-MT_Hybrid"/>
</dbReference>
<dbReference type="Gene3D" id="3.30.420.10">
    <property type="entry name" value="Ribonuclease H-like superfamily/Ribonuclease H"/>
    <property type="match status" value="1"/>
</dbReference>
<evidence type="ECO:0000313" key="2">
    <source>
        <dbReference type="Proteomes" id="UP000499080"/>
    </source>
</evidence>
<dbReference type="PANTHER" id="PTHR46060">
    <property type="entry name" value="MARINER MOS1 TRANSPOSASE-LIKE PROTEIN"/>
    <property type="match status" value="1"/>
</dbReference>
<dbReference type="Proteomes" id="UP000499080">
    <property type="component" value="Unassembled WGS sequence"/>
</dbReference>
<proteinExistence type="predicted"/>
<comment type="caution">
    <text evidence="1">The sequence shown here is derived from an EMBL/GenBank/DDBJ whole genome shotgun (WGS) entry which is preliminary data.</text>
</comment>